<dbReference type="Pfam" id="PF05577">
    <property type="entry name" value="Peptidase_S28"/>
    <property type="match status" value="1"/>
</dbReference>
<evidence type="ECO:0000313" key="20">
    <source>
        <dbReference type="Proteomes" id="UP001152320"/>
    </source>
</evidence>
<dbReference type="EMBL" id="JAIZAY010000015">
    <property type="protein sequence ID" value="KAJ8028036.1"/>
    <property type="molecule type" value="Genomic_DNA"/>
</dbReference>
<keyword evidence="9" id="KW-1015">Disulfide bond</keyword>
<sequence>MSVNVCSFGSFCLLILSGCVLSFSVDSSSSQELPLSTKNFFRINPWIRSSVARVQERRTTSGQVQCQGTEKYMDMKLDHFDFTNDQTFKLRYFIADSYQSIQNRPIFFYTGNEGDIVLFCNNTGILWDMAPEFNAVVIFAEHRYYGKTLPFGSESYKDASHLKYLSSEQALADFAYVVKMIKDGDPTLARSPVIAFGGSYGGMLAAWMRMKYPNVIAGALAASAPIWNFVGQKECNAAYQIITKDFEMSGDNCKPGIRSSWDVLTKMGQTEKGREQIMSLLSLCNPLPFQEDVLQVKFWLAETWFNLAMVDYPYPANFLEPLPGFPIKVVCSKFTSPNATGADLLLEIKDALGVYYNYTGQASCFNISQTDSGSISQTGWNWQFCTEMVMPFCTDGVTDMFEPLPWDFNVYVMICQMQFGVTPRDDWVEMYYWGKNITAASNIFFSNGALDPWSAGGVLKSQSETLQAFVIPEGAHHLDIRSKTDKDPPGLIQARKMEKDAIYKWIKDYHKL</sequence>
<protein>
    <recommendedName>
        <fullName evidence="15">Lysosomal Pro-X carboxypeptidase</fullName>
        <ecNumber evidence="14">3.4.16.2</ecNumber>
    </recommendedName>
    <alternativeName>
        <fullName evidence="17">Proline carboxypeptidase</fullName>
    </alternativeName>
    <alternativeName>
        <fullName evidence="16">Prolylcarboxypeptidase</fullName>
    </alternativeName>
</protein>
<comment type="catalytic activity">
    <reaction evidence="12">
        <text>Cleavage of a -Pro-|-Xaa bond to release a C-terminal amino acid.</text>
        <dbReference type="EC" id="3.4.16.2"/>
    </reaction>
</comment>
<comment type="subcellular location">
    <subcellularLocation>
        <location evidence="1">Lysosome</location>
    </subcellularLocation>
</comment>
<evidence type="ECO:0000256" key="6">
    <source>
        <dbReference type="ARBA" id="ARBA00022729"/>
    </source>
</evidence>
<dbReference type="PANTHER" id="PTHR11010:SF38">
    <property type="entry name" value="LYSOSOMAL PRO-X CARBOXYPEPTIDASE"/>
    <property type="match status" value="1"/>
</dbReference>
<dbReference type="OrthoDB" id="2130629at2759"/>
<evidence type="ECO:0000256" key="13">
    <source>
        <dbReference type="ARBA" id="ARBA00059701"/>
    </source>
</evidence>
<name>A0A9Q1H0W0_HOLLE</name>
<evidence type="ECO:0000256" key="2">
    <source>
        <dbReference type="ARBA" id="ARBA00011079"/>
    </source>
</evidence>
<evidence type="ECO:0000256" key="14">
    <source>
        <dbReference type="ARBA" id="ARBA00066456"/>
    </source>
</evidence>
<dbReference type="Gene3D" id="1.20.120.980">
    <property type="entry name" value="Serine carboxypeptidase S28, SKS domain"/>
    <property type="match status" value="1"/>
</dbReference>
<evidence type="ECO:0000256" key="11">
    <source>
        <dbReference type="ARBA" id="ARBA00023228"/>
    </source>
</evidence>
<evidence type="ECO:0000313" key="19">
    <source>
        <dbReference type="EMBL" id="KAJ8028036.1"/>
    </source>
</evidence>
<dbReference type="InterPro" id="IPR008758">
    <property type="entry name" value="Peptidase_S28"/>
</dbReference>
<dbReference type="GO" id="GO:0008239">
    <property type="term" value="F:dipeptidyl-peptidase activity"/>
    <property type="evidence" value="ECO:0007669"/>
    <property type="project" value="TreeGrafter"/>
</dbReference>
<dbReference type="InterPro" id="IPR042269">
    <property type="entry name" value="Ser_carbopepase_S28_SKS"/>
</dbReference>
<feature type="signal peptide" evidence="18">
    <location>
        <begin position="1"/>
        <end position="22"/>
    </location>
</feature>
<evidence type="ECO:0000256" key="16">
    <source>
        <dbReference type="ARBA" id="ARBA00076475"/>
    </source>
</evidence>
<dbReference type="FunFam" id="1.20.120.980:FF:000002">
    <property type="entry name" value="lysosomal Pro-X carboxypeptidase"/>
    <property type="match status" value="1"/>
</dbReference>
<keyword evidence="11" id="KW-0458">Lysosome</keyword>
<dbReference type="Proteomes" id="UP001152320">
    <property type="component" value="Chromosome 15"/>
</dbReference>
<comment type="caution">
    <text evidence="19">The sequence shown here is derived from an EMBL/GenBank/DDBJ whole genome shotgun (WGS) entry which is preliminary data.</text>
</comment>
<keyword evidence="20" id="KW-1185">Reference proteome</keyword>
<feature type="chain" id="PRO_5040289372" description="Lysosomal Pro-X carboxypeptidase" evidence="18">
    <location>
        <begin position="23"/>
        <end position="512"/>
    </location>
</feature>
<dbReference type="Gene3D" id="3.40.50.1820">
    <property type="entry name" value="alpha/beta hydrolase"/>
    <property type="match status" value="1"/>
</dbReference>
<evidence type="ECO:0000256" key="15">
    <source>
        <dbReference type="ARBA" id="ARBA00073691"/>
    </source>
</evidence>
<comment type="similarity">
    <text evidence="2">Belongs to the peptidase S28 family.</text>
</comment>
<dbReference type="GO" id="GO:0005764">
    <property type="term" value="C:lysosome"/>
    <property type="evidence" value="ECO:0007669"/>
    <property type="project" value="UniProtKB-SubCell"/>
</dbReference>
<evidence type="ECO:0000256" key="8">
    <source>
        <dbReference type="ARBA" id="ARBA00023145"/>
    </source>
</evidence>
<reference evidence="19" key="1">
    <citation type="submission" date="2021-10" db="EMBL/GenBank/DDBJ databases">
        <title>Tropical sea cucumber genome reveals ecological adaptation and Cuvierian tubules defense mechanism.</title>
        <authorList>
            <person name="Chen T."/>
        </authorList>
    </citation>
    <scope>NUCLEOTIDE SEQUENCE</scope>
    <source>
        <strain evidence="19">Nanhai2018</strain>
        <tissue evidence="19">Muscle</tissue>
    </source>
</reference>
<evidence type="ECO:0000256" key="12">
    <source>
        <dbReference type="ARBA" id="ARBA00052013"/>
    </source>
</evidence>
<evidence type="ECO:0000256" key="18">
    <source>
        <dbReference type="SAM" id="SignalP"/>
    </source>
</evidence>
<dbReference type="InterPro" id="IPR029058">
    <property type="entry name" value="AB_hydrolase_fold"/>
</dbReference>
<keyword evidence="7" id="KW-0378">Hydrolase</keyword>
<comment type="subunit">
    <text evidence="3">Homodimer.</text>
</comment>
<dbReference type="GO" id="GO:0004185">
    <property type="term" value="F:serine-type carboxypeptidase activity"/>
    <property type="evidence" value="ECO:0007669"/>
    <property type="project" value="UniProtKB-EC"/>
</dbReference>
<evidence type="ECO:0000256" key="10">
    <source>
        <dbReference type="ARBA" id="ARBA00023180"/>
    </source>
</evidence>
<accession>A0A9Q1H0W0</accession>
<dbReference type="SUPFAM" id="SSF53474">
    <property type="entry name" value="alpha/beta-Hydrolases"/>
    <property type="match status" value="1"/>
</dbReference>
<organism evidence="19 20">
    <name type="scientific">Holothuria leucospilota</name>
    <name type="common">Black long sea cucumber</name>
    <name type="synonym">Mertensiothuria leucospilota</name>
    <dbReference type="NCBI Taxonomy" id="206669"/>
    <lineage>
        <taxon>Eukaryota</taxon>
        <taxon>Metazoa</taxon>
        <taxon>Echinodermata</taxon>
        <taxon>Eleutherozoa</taxon>
        <taxon>Echinozoa</taxon>
        <taxon>Holothuroidea</taxon>
        <taxon>Aspidochirotacea</taxon>
        <taxon>Aspidochirotida</taxon>
        <taxon>Holothuriidae</taxon>
        <taxon>Holothuria</taxon>
    </lineage>
</organism>
<dbReference type="PANTHER" id="PTHR11010">
    <property type="entry name" value="PROTEASE S28 PRO-X CARBOXYPEPTIDASE-RELATED"/>
    <property type="match status" value="1"/>
</dbReference>
<gene>
    <name evidence="19" type="ORF">HOLleu_30160</name>
</gene>
<keyword evidence="10" id="KW-0325">Glycoprotein</keyword>
<evidence type="ECO:0000256" key="1">
    <source>
        <dbReference type="ARBA" id="ARBA00004371"/>
    </source>
</evidence>
<dbReference type="GO" id="GO:0003085">
    <property type="term" value="P:negative regulation of systemic arterial blood pressure"/>
    <property type="evidence" value="ECO:0007669"/>
    <property type="project" value="TreeGrafter"/>
</dbReference>
<evidence type="ECO:0000256" key="4">
    <source>
        <dbReference type="ARBA" id="ARBA00022645"/>
    </source>
</evidence>
<keyword evidence="8" id="KW-0865">Zymogen</keyword>
<dbReference type="GO" id="GO:0043535">
    <property type="term" value="P:regulation of blood vessel endothelial cell migration"/>
    <property type="evidence" value="ECO:0007669"/>
    <property type="project" value="TreeGrafter"/>
</dbReference>
<dbReference type="AlphaFoldDB" id="A0A9Q1H0W0"/>
<evidence type="ECO:0000256" key="5">
    <source>
        <dbReference type="ARBA" id="ARBA00022670"/>
    </source>
</evidence>
<evidence type="ECO:0000256" key="3">
    <source>
        <dbReference type="ARBA" id="ARBA00011738"/>
    </source>
</evidence>
<dbReference type="EC" id="3.4.16.2" evidence="14"/>
<comment type="function">
    <text evidence="13">Cleaves C-terminal amino acids linked to proline in peptides such as angiotensin II, III and des-Arg9-bradykinin. This cleavage occurs at acidic pH, but enzymatic activity is retained with some substrates at neutral pH.</text>
</comment>
<evidence type="ECO:0000256" key="9">
    <source>
        <dbReference type="ARBA" id="ARBA00023157"/>
    </source>
</evidence>
<keyword evidence="4 19" id="KW-0121">Carboxypeptidase</keyword>
<keyword evidence="5" id="KW-0645">Protease</keyword>
<evidence type="ECO:0000256" key="7">
    <source>
        <dbReference type="ARBA" id="ARBA00022801"/>
    </source>
</evidence>
<proteinExistence type="inferred from homology"/>
<dbReference type="GO" id="GO:0006508">
    <property type="term" value="P:proteolysis"/>
    <property type="evidence" value="ECO:0007669"/>
    <property type="project" value="UniProtKB-KW"/>
</dbReference>
<evidence type="ECO:0000256" key="17">
    <source>
        <dbReference type="ARBA" id="ARBA00076608"/>
    </source>
</evidence>
<keyword evidence="6 18" id="KW-0732">Signal</keyword>